<reference evidence="4 5" key="1">
    <citation type="submission" date="2018-03" db="EMBL/GenBank/DDBJ databases">
        <title>Draft genome sequence of Rohu Carp (Labeo rohita).</title>
        <authorList>
            <person name="Das P."/>
            <person name="Kushwaha B."/>
            <person name="Joshi C.G."/>
            <person name="Kumar D."/>
            <person name="Nagpure N.S."/>
            <person name="Sahoo L."/>
            <person name="Das S.P."/>
            <person name="Bit A."/>
            <person name="Patnaik S."/>
            <person name="Meher P.K."/>
            <person name="Jayasankar P."/>
            <person name="Koringa P.G."/>
            <person name="Patel N.V."/>
            <person name="Hinsu A.T."/>
            <person name="Kumar R."/>
            <person name="Pandey M."/>
            <person name="Agarwal S."/>
            <person name="Srivastava S."/>
            <person name="Singh M."/>
            <person name="Iquebal M.A."/>
            <person name="Jaiswal S."/>
            <person name="Angadi U.B."/>
            <person name="Kumar N."/>
            <person name="Raza M."/>
            <person name="Shah T.M."/>
            <person name="Rai A."/>
            <person name="Jena J.K."/>
        </authorList>
    </citation>
    <scope>NUCLEOTIDE SEQUENCE [LARGE SCALE GENOMIC DNA]</scope>
    <source>
        <strain evidence="4">DASCIFA01</strain>
        <tissue evidence="4">Testis</tissue>
    </source>
</reference>
<evidence type="ECO:0000259" key="3">
    <source>
        <dbReference type="SMART" id="SM00589"/>
    </source>
</evidence>
<evidence type="ECO:0000256" key="1">
    <source>
        <dbReference type="ARBA" id="ARBA00038228"/>
    </source>
</evidence>
<dbReference type="CDD" id="cd00586">
    <property type="entry name" value="4HBT"/>
    <property type="match status" value="1"/>
</dbReference>
<dbReference type="Proteomes" id="UP000290572">
    <property type="component" value="Unassembled WGS sequence"/>
</dbReference>
<dbReference type="PANTHER" id="PTHR12475">
    <property type="match status" value="1"/>
</dbReference>
<keyword evidence="5" id="KW-1185">Reference proteome</keyword>
<accession>A0A498MZG1</accession>
<evidence type="ECO:0000313" key="4">
    <source>
        <dbReference type="EMBL" id="RXN25273.1"/>
    </source>
</evidence>
<dbReference type="Gene3D" id="2.60.120.920">
    <property type="match status" value="1"/>
</dbReference>
<dbReference type="InterPro" id="IPR006574">
    <property type="entry name" value="PRY"/>
</dbReference>
<evidence type="ECO:0000313" key="5">
    <source>
        <dbReference type="Proteomes" id="UP000290572"/>
    </source>
</evidence>
<comment type="caution">
    <text evidence="4">The sequence shown here is derived from an EMBL/GenBank/DDBJ whole genome shotgun (WGS) entry which is preliminary data.</text>
</comment>
<protein>
    <recommendedName>
        <fullName evidence="2">Protein THEM6</fullName>
    </recommendedName>
</protein>
<dbReference type="Pfam" id="PF25600">
    <property type="entry name" value="TRIM_CC"/>
    <property type="match status" value="1"/>
</dbReference>
<name>A0A498MZG1_LABRO</name>
<feature type="domain" description="SPRY-associated" evidence="3">
    <location>
        <begin position="336"/>
        <end position="388"/>
    </location>
</feature>
<dbReference type="EMBL" id="QBIY01012400">
    <property type="protein sequence ID" value="RXN25273.1"/>
    <property type="molecule type" value="Genomic_DNA"/>
</dbReference>
<comment type="similarity">
    <text evidence="1">Belongs to the THEM6 family.</text>
</comment>
<evidence type="ECO:0000256" key="2">
    <source>
        <dbReference type="ARBA" id="ARBA00041112"/>
    </source>
</evidence>
<dbReference type="AlphaFoldDB" id="A0A498MZG1"/>
<gene>
    <name evidence="4" type="ORF">ROHU_021638</name>
</gene>
<dbReference type="Pfam" id="PF13279">
    <property type="entry name" value="4HBT_2"/>
    <property type="match status" value="1"/>
</dbReference>
<dbReference type="InterPro" id="IPR013320">
    <property type="entry name" value="ConA-like_dom_sf"/>
</dbReference>
<dbReference type="Pfam" id="PF13765">
    <property type="entry name" value="PRY"/>
    <property type="match status" value="1"/>
</dbReference>
<proteinExistence type="inferred from homology"/>
<dbReference type="SUPFAM" id="SSF49899">
    <property type="entry name" value="Concanavalin A-like lectins/glucanases"/>
    <property type="match status" value="1"/>
</dbReference>
<dbReference type="Gene3D" id="3.10.129.10">
    <property type="entry name" value="Hotdog Thioesterase"/>
    <property type="match status" value="1"/>
</dbReference>
<dbReference type="SUPFAM" id="SSF54637">
    <property type="entry name" value="Thioesterase/thiol ester dehydrase-isomerase"/>
    <property type="match status" value="1"/>
</dbReference>
<dbReference type="InterPro" id="IPR029069">
    <property type="entry name" value="HotDog_dom_sf"/>
</dbReference>
<organism evidence="4 5">
    <name type="scientific">Labeo rohita</name>
    <name type="common">Indian major carp</name>
    <name type="synonym">Cyprinus rohita</name>
    <dbReference type="NCBI Taxonomy" id="84645"/>
    <lineage>
        <taxon>Eukaryota</taxon>
        <taxon>Metazoa</taxon>
        <taxon>Chordata</taxon>
        <taxon>Craniata</taxon>
        <taxon>Vertebrata</taxon>
        <taxon>Euteleostomi</taxon>
        <taxon>Actinopterygii</taxon>
        <taxon>Neopterygii</taxon>
        <taxon>Teleostei</taxon>
        <taxon>Ostariophysi</taxon>
        <taxon>Cypriniformes</taxon>
        <taxon>Cyprinidae</taxon>
        <taxon>Labeoninae</taxon>
        <taxon>Labeonini</taxon>
        <taxon>Labeo</taxon>
    </lineage>
</organism>
<sequence length="396" mass="45586">MLLWILSGSLVLFGSFDVWYFLRGSWMVIKSWFQGPVRDVLAEQVINGRVLLHDLDFMCHMNNARYLRECDFARYAHCTRNGLFLAARALNATMVIGATTIRYRRSLAFGEAFELRTRIVAWDEKSFYMEQRFVSKTDGFISAVMLCRQNVIRGNPQKILDHLCKRKNCRSLCAQPVPVDLPNITSDPNFGSMMTALTEFQALLEDVCQGGFVNISEKVNHVTIIQSTRPNESEANAAFKDGRILTCVVFKQKHLEEALKKSKQRCKEREKELRDIVKYVKNYKTLCAPPDSGGHPSIDIHPYFSLLILRKAVAELRDKVNEVCDRELTKIEELDCCDLTLDPNTANFFLRLSGDRTEVTTDHEPQPYPDHPERFISWAQVLCTEEAKPPMQRYEK</sequence>
<dbReference type="InterPro" id="IPR043136">
    <property type="entry name" value="B30.2/SPRY_sf"/>
</dbReference>
<dbReference type="InterPro" id="IPR058030">
    <property type="entry name" value="TRIM8/14/16/25/29/45/65_CC"/>
</dbReference>
<dbReference type="SMART" id="SM00589">
    <property type="entry name" value="PRY"/>
    <property type="match status" value="1"/>
</dbReference>
<dbReference type="PANTHER" id="PTHR12475:SF4">
    <property type="entry name" value="PROTEIN THEM6"/>
    <property type="match status" value="1"/>
</dbReference>
<dbReference type="InterPro" id="IPR051490">
    <property type="entry name" value="THEM6_lcsJ_thioesterase"/>
</dbReference>